<comment type="caution">
    <text evidence="2">The sequence shown here is derived from an EMBL/GenBank/DDBJ whole genome shotgun (WGS) entry which is preliminary data.</text>
</comment>
<dbReference type="AlphaFoldDB" id="A0A0B4CHT7"/>
<evidence type="ECO:0000313" key="3">
    <source>
        <dbReference type="Proteomes" id="UP000031166"/>
    </source>
</evidence>
<accession>A0A0B4CHT7</accession>
<evidence type="ECO:0000313" key="2">
    <source>
        <dbReference type="EMBL" id="KIC56042.1"/>
    </source>
</evidence>
<dbReference type="EMBL" id="JWSY01000025">
    <property type="protein sequence ID" value="KIC56042.1"/>
    <property type="molecule type" value="Genomic_DNA"/>
</dbReference>
<organism evidence="2 3">
    <name type="scientific">Brevundimonas nasdae</name>
    <dbReference type="NCBI Taxonomy" id="172043"/>
    <lineage>
        <taxon>Bacteria</taxon>
        <taxon>Pseudomonadati</taxon>
        <taxon>Pseudomonadota</taxon>
        <taxon>Alphaproteobacteria</taxon>
        <taxon>Caulobacterales</taxon>
        <taxon>Caulobacteraceae</taxon>
        <taxon>Brevundimonas</taxon>
    </lineage>
</organism>
<name>A0A0B4CHT7_9CAUL</name>
<feature type="region of interest" description="Disordered" evidence="1">
    <location>
        <begin position="43"/>
        <end position="65"/>
    </location>
</feature>
<proteinExistence type="predicted"/>
<protein>
    <submittedName>
        <fullName evidence="2">Uncharacterized protein</fullName>
    </submittedName>
</protein>
<dbReference type="RefSeq" id="WP_003168749.1">
    <property type="nucleotide sequence ID" value="NZ_JWSY01000025.1"/>
</dbReference>
<reference evidence="2 3" key="1">
    <citation type="submission" date="2014-12" db="EMBL/GenBank/DDBJ databases">
        <title>Genome sequencing of Brevundimonas nasdae TPW30.</title>
        <authorList>
            <person name="Tan P.W."/>
            <person name="Chan K.-G."/>
        </authorList>
    </citation>
    <scope>NUCLEOTIDE SEQUENCE [LARGE SCALE GENOMIC DNA]</scope>
    <source>
        <strain evidence="2 3">TPW30</strain>
    </source>
</reference>
<feature type="compositionally biased region" description="Basic and acidic residues" evidence="1">
    <location>
        <begin position="49"/>
        <end position="59"/>
    </location>
</feature>
<sequence length="65" mass="7431">MDEDDDAVAADVARAIRRILVDHDHPLTRDEAKELEALKAKLPRPSRKTMRDLGRRLAMPEDPQD</sequence>
<gene>
    <name evidence="2" type="ORF">RM53_13650</name>
</gene>
<evidence type="ECO:0000256" key="1">
    <source>
        <dbReference type="SAM" id="MobiDB-lite"/>
    </source>
</evidence>
<dbReference type="Proteomes" id="UP000031166">
    <property type="component" value="Unassembled WGS sequence"/>
</dbReference>